<evidence type="ECO:0000313" key="2">
    <source>
        <dbReference type="Proteomes" id="UP000594262"/>
    </source>
</evidence>
<reference evidence="1" key="1">
    <citation type="submission" date="2021-01" db="UniProtKB">
        <authorList>
            <consortium name="EnsemblMetazoa"/>
        </authorList>
    </citation>
    <scope>IDENTIFICATION</scope>
</reference>
<name>A0A7M5X9M2_9CNID</name>
<organism evidence="1 2">
    <name type="scientific">Clytia hemisphaerica</name>
    <dbReference type="NCBI Taxonomy" id="252671"/>
    <lineage>
        <taxon>Eukaryota</taxon>
        <taxon>Metazoa</taxon>
        <taxon>Cnidaria</taxon>
        <taxon>Hydrozoa</taxon>
        <taxon>Hydroidolina</taxon>
        <taxon>Leptothecata</taxon>
        <taxon>Obeliida</taxon>
        <taxon>Clytiidae</taxon>
        <taxon>Clytia</taxon>
    </lineage>
</organism>
<dbReference type="AlphaFoldDB" id="A0A7M5X9M2"/>
<proteinExistence type="predicted"/>
<keyword evidence="2" id="KW-1185">Reference proteome</keyword>
<protein>
    <submittedName>
        <fullName evidence="1">Uncharacterized protein</fullName>
    </submittedName>
</protein>
<sequence length="101" mass="11430">MMHLVQWLFESGLHAPLQPFRVTILVQLPAVIRKDGKSSGEHGRGVGCCDLLLRLRIDIKLFLNGSMFWCLVILISTESSVSICVEKTPCKMIEANRSFWI</sequence>
<dbReference type="EnsemblMetazoa" id="CLYHEMT019401.1">
    <property type="protein sequence ID" value="CLYHEMP019401.1"/>
    <property type="gene ID" value="CLYHEMG019401"/>
</dbReference>
<dbReference type="Proteomes" id="UP000594262">
    <property type="component" value="Unplaced"/>
</dbReference>
<accession>A0A7M5X9M2</accession>
<evidence type="ECO:0000313" key="1">
    <source>
        <dbReference type="EnsemblMetazoa" id="CLYHEMP019401.1"/>
    </source>
</evidence>